<dbReference type="PANTHER" id="PTHR31061:SF24">
    <property type="entry name" value="LD22376P"/>
    <property type="match status" value="1"/>
</dbReference>
<keyword evidence="1" id="KW-0812">Transmembrane</keyword>
<feature type="transmembrane region" description="Helical" evidence="1">
    <location>
        <begin position="94"/>
        <end position="112"/>
    </location>
</feature>
<keyword evidence="1" id="KW-1133">Transmembrane helix</keyword>
<gene>
    <name evidence="2" type="ORF">PQO03_08630</name>
</gene>
<dbReference type="PANTHER" id="PTHR31061">
    <property type="entry name" value="LD22376P"/>
    <property type="match status" value="1"/>
</dbReference>
<evidence type="ECO:0000256" key="1">
    <source>
        <dbReference type="SAM" id="Phobius"/>
    </source>
</evidence>
<feature type="transmembrane region" description="Helical" evidence="1">
    <location>
        <begin position="124"/>
        <end position="147"/>
    </location>
</feature>
<feature type="transmembrane region" description="Helical" evidence="1">
    <location>
        <begin position="265"/>
        <end position="284"/>
    </location>
</feature>
<proteinExistence type="predicted"/>
<feature type="transmembrane region" description="Helical" evidence="1">
    <location>
        <begin position="234"/>
        <end position="253"/>
    </location>
</feature>
<organism evidence="2 3">
    <name type="scientific">Lentisphaera profundi</name>
    <dbReference type="NCBI Taxonomy" id="1658616"/>
    <lineage>
        <taxon>Bacteria</taxon>
        <taxon>Pseudomonadati</taxon>
        <taxon>Lentisphaerota</taxon>
        <taxon>Lentisphaeria</taxon>
        <taxon>Lentisphaerales</taxon>
        <taxon>Lentisphaeraceae</taxon>
        <taxon>Lentisphaera</taxon>
    </lineage>
</organism>
<keyword evidence="3" id="KW-1185">Reference proteome</keyword>
<protein>
    <recommendedName>
        <fullName evidence="4">DUF5009 domain-containing protein</fullName>
    </recommendedName>
</protein>
<feature type="transmembrane region" description="Helical" evidence="1">
    <location>
        <begin position="65"/>
        <end position="82"/>
    </location>
</feature>
<sequence length="369" mass="42222">MTNKKEVKSERVLSIDALRGFDMLWLTGGAGVLTSLFATFNIPGLDFLRTQFEHAKWEGMTFEDIIMPLFMYITGCSMVFSFPKRLEREGKKKVYTHVIFRVSLLWLFGMVYQGRLLNLNWAEVYLYNNTLQAIAMGYLGAALILLVKDLRLQISLTVLCLIIYSVILNFTGGDMSLEGNMASKIDNFVLSTHRHGTEYTWVLSSFNFIVTVMLGVFSGALLKNSKQSKKQRVKYLFAYGVLVLLAGYGLSFYEPCIKKIWTSSFTLISGAWCILLLSLFFYVLDVLELRKGAVFFTVIGSNALFAYLVFGYNRFFNSEIFVKQFVYGTEQYFSMFNSIAYSAFTACLGLILTWLVLFYMQKNKIFLKV</sequence>
<feature type="transmembrane region" description="Helical" evidence="1">
    <location>
        <begin position="21"/>
        <end position="45"/>
    </location>
</feature>
<keyword evidence="1" id="KW-0472">Membrane</keyword>
<dbReference type="EMBL" id="CP117811">
    <property type="protein sequence ID" value="WDE95779.1"/>
    <property type="molecule type" value="Genomic_DNA"/>
</dbReference>
<evidence type="ECO:0000313" key="2">
    <source>
        <dbReference type="EMBL" id="WDE95779.1"/>
    </source>
</evidence>
<dbReference type="RefSeq" id="WP_274149555.1">
    <property type="nucleotide sequence ID" value="NZ_CP117811.1"/>
</dbReference>
<accession>A0ABY7VPY4</accession>
<feature type="transmembrane region" description="Helical" evidence="1">
    <location>
        <begin position="332"/>
        <end position="359"/>
    </location>
</feature>
<reference evidence="2 3" key="1">
    <citation type="submission" date="2023-02" db="EMBL/GenBank/DDBJ databases">
        <title>Genome sequence of Lentisphaera profundi SAORIC-696.</title>
        <authorList>
            <person name="Kim e."/>
            <person name="Cho J.-C."/>
            <person name="Choi A."/>
            <person name="Kang I."/>
        </authorList>
    </citation>
    <scope>NUCLEOTIDE SEQUENCE [LARGE SCALE GENOMIC DNA]</scope>
    <source>
        <strain evidence="2 3">SAORIC-696</strain>
    </source>
</reference>
<dbReference type="Proteomes" id="UP001214250">
    <property type="component" value="Chromosome 1"/>
</dbReference>
<feature type="transmembrane region" description="Helical" evidence="1">
    <location>
        <begin position="293"/>
        <end position="312"/>
    </location>
</feature>
<feature type="transmembrane region" description="Helical" evidence="1">
    <location>
        <begin position="199"/>
        <end position="222"/>
    </location>
</feature>
<evidence type="ECO:0008006" key="4">
    <source>
        <dbReference type="Google" id="ProtNLM"/>
    </source>
</evidence>
<evidence type="ECO:0000313" key="3">
    <source>
        <dbReference type="Proteomes" id="UP001214250"/>
    </source>
</evidence>
<feature type="transmembrane region" description="Helical" evidence="1">
    <location>
        <begin position="154"/>
        <end position="172"/>
    </location>
</feature>
<name>A0ABY7VPY4_9BACT</name>